<reference evidence="1" key="1">
    <citation type="submission" date="2023-03" db="EMBL/GenBank/DDBJ databases">
        <title>Massive genome expansion in bonnet fungi (Mycena s.s.) driven by repeated elements and novel gene families across ecological guilds.</title>
        <authorList>
            <consortium name="Lawrence Berkeley National Laboratory"/>
            <person name="Harder C.B."/>
            <person name="Miyauchi S."/>
            <person name="Viragh M."/>
            <person name="Kuo A."/>
            <person name="Thoen E."/>
            <person name="Andreopoulos B."/>
            <person name="Lu D."/>
            <person name="Skrede I."/>
            <person name="Drula E."/>
            <person name="Henrissat B."/>
            <person name="Morin E."/>
            <person name="Kohler A."/>
            <person name="Barry K."/>
            <person name="LaButti K."/>
            <person name="Morin E."/>
            <person name="Salamov A."/>
            <person name="Lipzen A."/>
            <person name="Mereny Z."/>
            <person name="Hegedus B."/>
            <person name="Baldrian P."/>
            <person name="Stursova M."/>
            <person name="Weitz H."/>
            <person name="Taylor A."/>
            <person name="Grigoriev I.V."/>
            <person name="Nagy L.G."/>
            <person name="Martin F."/>
            <person name="Kauserud H."/>
        </authorList>
    </citation>
    <scope>NUCLEOTIDE SEQUENCE</scope>
    <source>
        <strain evidence="1">CBHHK002</strain>
    </source>
</reference>
<organism evidence="1 2">
    <name type="scientific">Mycena albidolilacea</name>
    <dbReference type="NCBI Taxonomy" id="1033008"/>
    <lineage>
        <taxon>Eukaryota</taxon>
        <taxon>Fungi</taxon>
        <taxon>Dikarya</taxon>
        <taxon>Basidiomycota</taxon>
        <taxon>Agaricomycotina</taxon>
        <taxon>Agaricomycetes</taxon>
        <taxon>Agaricomycetidae</taxon>
        <taxon>Agaricales</taxon>
        <taxon>Marasmiineae</taxon>
        <taxon>Mycenaceae</taxon>
        <taxon>Mycena</taxon>
    </lineage>
</organism>
<name>A0AAD7AWW1_9AGAR</name>
<evidence type="ECO:0000313" key="2">
    <source>
        <dbReference type="Proteomes" id="UP001218218"/>
    </source>
</evidence>
<comment type="caution">
    <text evidence="1">The sequence shown here is derived from an EMBL/GenBank/DDBJ whole genome shotgun (WGS) entry which is preliminary data.</text>
</comment>
<dbReference type="EMBL" id="JARIHO010000001">
    <property type="protein sequence ID" value="KAJ7369225.1"/>
    <property type="molecule type" value="Genomic_DNA"/>
</dbReference>
<accession>A0AAD7AWW1</accession>
<evidence type="ECO:0000313" key="1">
    <source>
        <dbReference type="EMBL" id="KAJ7369225.1"/>
    </source>
</evidence>
<proteinExistence type="predicted"/>
<keyword evidence="2" id="KW-1185">Reference proteome</keyword>
<dbReference type="AlphaFoldDB" id="A0AAD7AWW1"/>
<dbReference type="Proteomes" id="UP001218218">
    <property type="component" value="Unassembled WGS sequence"/>
</dbReference>
<gene>
    <name evidence="1" type="ORF">DFH08DRAFT_797006</name>
</gene>
<sequence length="282" mass="31679">MAEMHAFLPPLHLPLLWLPLLRLNKIKLRACRDRRRELARAVSENPLQKAIHRKRVLSAKTAALELEVDATELKHSTHAWQGSAATGKEAFMGTQGFMYINWLGRLTIPLLDAQCRVIAVLGGMPRDHTGWKTVTDGAAALLEERQSRIKLTTETLHHWRALDEFPAIALGVAHGGGRMEPGEVYQNDANTQLTDELLVHDYTQRILASALVQHSNVPIRTHEKRSPITQYTAGGLFRWVRNGCKTDTAFQCSASEEKAARSTEHAQRWEEGVKMFSVVDNL</sequence>
<protein>
    <submittedName>
        <fullName evidence="1">Uncharacterized protein</fullName>
    </submittedName>
</protein>